<dbReference type="SUPFAM" id="SSF46689">
    <property type="entry name" value="Homeodomain-like"/>
    <property type="match status" value="1"/>
</dbReference>
<dbReference type="RefSeq" id="WP_336602066.1">
    <property type="nucleotide sequence ID" value="NZ_JACFYJ010000112.1"/>
</dbReference>
<gene>
    <name evidence="1" type="ORF">H3V53_36565</name>
</gene>
<dbReference type="Pfam" id="PF19776">
    <property type="entry name" value="DUF6262"/>
    <property type="match status" value="1"/>
</dbReference>
<protein>
    <submittedName>
        <fullName evidence="1">TetR/AcrR family transcriptional regulator</fullName>
    </submittedName>
</protein>
<accession>A0ABU8J3B0</accession>
<dbReference type="EMBL" id="JACFYJ010000112">
    <property type="protein sequence ID" value="MEI6002439.1"/>
    <property type="molecule type" value="Genomic_DNA"/>
</dbReference>
<evidence type="ECO:0000313" key="2">
    <source>
        <dbReference type="Proteomes" id="UP001386437"/>
    </source>
</evidence>
<dbReference type="Proteomes" id="UP001386437">
    <property type="component" value="Unassembled WGS sequence"/>
</dbReference>
<name>A0ABU8J3B0_9BURK</name>
<comment type="caution">
    <text evidence="1">The sequence shown here is derived from an EMBL/GenBank/DDBJ whole genome shotgun (WGS) entry which is preliminary data.</text>
</comment>
<sequence length="127" mass="14401">MTDTRTRIIEAIRGMRETGESITIHAVAARCGVSHSLIYNRYPDLKEKIKELKTTQKQQRKAEDDQALIARLTSEKNALHAKVKRGKEAMTKDSFKALLTHVQEVYSMYDGLLEERNRLAGKLASGK</sequence>
<dbReference type="InterPro" id="IPR046229">
    <property type="entry name" value="TnpC-like"/>
</dbReference>
<proteinExistence type="predicted"/>
<dbReference type="Gene3D" id="1.10.357.10">
    <property type="entry name" value="Tetracycline Repressor, domain 2"/>
    <property type="match status" value="1"/>
</dbReference>
<evidence type="ECO:0000313" key="1">
    <source>
        <dbReference type="EMBL" id="MEI6002439.1"/>
    </source>
</evidence>
<dbReference type="InterPro" id="IPR009057">
    <property type="entry name" value="Homeodomain-like_sf"/>
</dbReference>
<organism evidence="1 2">
    <name type="scientific">Paraburkholderia bengalensis</name>
    <dbReference type="NCBI Taxonomy" id="2747562"/>
    <lineage>
        <taxon>Bacteria</taxon>
        <taxon>Pseudomonadati</taxon>
        <taxon>Pseudomonadota</taxon>
        <taxon>Betaproteobacteria</taxon>
        <taxon>Burkholderiales</taxon>
        <taxon>Burkholderiaceae</taxon>
        <taxon>Paraburkholderia</taxon>
    </lineage>
</organism>
<reference evidence="1 2" key="1">
    <citation type="journal article" date="2022" name="Arch. Microbiol.">
        <title>Paraburkholderia bengalensis sp. nov. isolated from roots of Oryza sativa, IR64.</title>
        <authorList>
            <person name="Nag P."/>
            <person name="Mondal N."/>
            <person name="Sarkar J."/>
            <person name="Das S."/>
        </authorList>
    </citation>
    <scope>NUCLEOTIDE SEQUENCE [LARGE SCALE GENOMIC DNA]</scope>
    <source>
        <strain evidence="1 2">IR64_4_BI</strain>
    </source>
</reference>
<keyword evidence="2" id="KW-1185">Reference proteome</keyword>